<dbReference type="Gene3D" id="3.40.50.300">
    <property type="entry name" value="P-loop containing nucleotide triphosphate hydrolases"/>
    <property type="match status" value="1"/>
</dbReference>
<accession>A0A1M6KL49</accession>
<evidence type="ECO:0000313" key="2">
    <source>
        <dbReference type="EMBL" id="SHJ59693.1"/>
    </source>
</evidence>
<dbReference type="RefSeq" id="WP_073994476.1">
    <property type="nucleotide sequence ID" value="NZ_FQYT01000027.1"/>
</dbReference>
<dbReference type="Pfam" id="PF07693">
    <property type="entry name" value="KAP_NTPase"/>
    <property type="match status" value="1"/>
</dbReference>
<dbReference type="SUPFAM" id="SSF52540">
    <property type="entry name" value="P-loop containing nucleoside triphosphate hydrolases"/>
    <property type="match status" value="1"/>
</dbReference>
<organism evidence="2 3">
    <name type="scientific">Parasporobacterium paucivorans DSM 15970</name>
    <dbReference type="NCBI Taxonomy" id="1122934"/>
    <lineage>
        <taxon>Bacteria</taxon>
        <taxon>Bacillati</taxon>
        <taxon>Bacillota</taxon>
        <taxon>Clostridia</taxon>
        <taxon>Lachnospirales</taxon>
        <taxon>Lachnospiraceae</taxon>
        <taxon>Parasporobacterium</taxon>
    </lineage>
</organism>
<dbReference type="PANTHER" id="PTHR22674">
    <property type="entry name" value="NTPASE, KAP FAMILY P-LOOP DOMAIN-CONTAINING 1"/>
    <property type="match status" value="1"/>
</dbReference>
<dbReference type="PANTHER" id="PTHR22674:SF6">
    <property type="entry name" value="NTPASE KAP FAMILY P-LOOP DOMAIN-CONTAINING PROTEIN 1"/>
    <property type="match status" value="1"/>
</dbReference>
<dbReference type="AlphaFoldDB" id="A0A1M6KL49"/>
<dbReference type="InterPro" id="IPR027417">
    <property type="entry name" value="P-loop_NTPase"/>
</dbReference>
<evidence type="ECO:0000259" key="1">
    <source>
        <dbReference type="SMART" id="SM00382"/>
    </source>
</evidence>
<proteinExistence type="predicted"/>
<dbReference type="InterPro" id="IPR052754">
    <property type="entry name" value="NTPase_KAP_P-loop"/>
</dbReference>
<dbReference type="SMART" id="SM00382">
    <property type="entry name" value="AAA"/>
    <property type="match status" value="1"/>
</dbReference>
<dbReference type="Proteomes" id="UP000184342">
    <property type="component" value="Unassembled WGS sequence"/>
</dbReference>
<dbReference type="EMBL" id="FQYT01000027">
    <property type="protein sequence ID" value="SHJ59693.1"/>
    <property type="molecule type" value="Genomic_DNA"/>
</dbReference>
<dbReference type="InterPro" id="IPR003593">
    <property type="entry name" value="AAA+_ATPase"/>
</dbReference>
<feature type="domain" description="AAA+ ATPase" evidence="1">
    <location>
        <begin position="36"/>
        <end position="218"/>
    </location>
</feature>
<dbReference type="InterPro" id="IPR011646">
    <property type="entry name" value="KAP_P-loop"/>
</dbReference>
<protein>
    <submittedName>
        <fullName evidence="2">KAP family P-loop domain-containing protein</fullName>
    </submittedName>
</protein>
<keyword evidence="3" id="KW-1185">Reference proteome</keyword>
<name>A0A1M6KL49_9FIRM</name>
<sequence>MYFEDSPIKKQEEDLLGRKGFAKKLGASLLNAQAKDGYCVGLFGPWGSGKSSVVNMIIEEIKILSEEEEKPIIIYFNPWNFSSKDQLLRQYFITLANQFSGKKDKAKLIIGNEIRKYSDMLGDFGDIGKIAKFSGRFIGKVLNKNNILSTEDISKQRESLINTLSEQKQKIIIVIDDIDRLSNEEIKLIFQLVTSVAKFPNIIYLLSFDKEIVARALTEVQNYDGEKYLEKIIQVPVEIPNVSNDFLWKALFDKLDSLLKEYEGITFEQDYWSLIFSEVISRYIYNIRDVIRLTNALNIKCDLIGSEINFADLITLTTIEIKLPKLYLWIRANKGKLVGGEDEYFRFYNQTKDKIEEMQLMDLKKIDSNYAKEFDRILKVLFPHYNSKTSNSFYDEKLLRRMKRIGNQDIFDRYFRLELNADKLQKVEFENAVNGMDEEDLYKFLTKINANNSMISFLQDLAAVNDEVKIERIPIIIKALVKVSGNAVGVQTNAMFSMSSFSLIEYRITDLMKRLSENERCQLLLELLDDADYESIQILSYMLNSFELSHGRLAAKGQTNGDKIVTIETLLICEDKFKIIIPRIMQEGNILDMNQAGFVSYMFECFEPELYEEYLYELFENDLNKVKYLILSAERWTGAGINWKYNDEYKKYITEVAVLNAMKNCIDNDTIWSLDEERLHRAIAFLLWSNKETEWTGGVDDKQVIQKIDKIKEEHTRIM</sequence>
<gene>
    <name evidence="2" type="ORF">SAMN02745691_02224</name>
</gene>
<dbReference type="OrthoDB" id="88903at2"/>
<evidence type="ECO:0000313" key="3">
    <source>
        <dbReference type="Proteomes" id="UP000184342"/>
    </source>
</evidence>
<reference evidence="2 3" key="1">
    <citation type="submission" date="2016-11" db="EMBL/GenBank/DDBJ databases">
        <authorList>
            <person name="Jaros S."/>
            <person name="Januszkiewicz K."/>
            <person name="Wedrychowicz H."/>
        </authorList>
    </citation>
    <scope>NUCLEOTIDE SEQUENCE [LARGE SCALE GENOMIC DNA]</scope>
    <source>
        <strain evidence="2 3">DSM 15970</strain>
    </source>
</reference>